<evidence type="ECO:0000256" key="9">
    <source>
        <dbReference type="SAM" id="Phobius"/>
    </source>
</evidence>
<dbReference type="GO" id="GO:0005315">
    <property type="term" value="F:phosphate transmembrane transporter activity"/>
    <property type="evidence" value="ECO:0007669"/>
    <property type="project" value="InterPro"/>
</dbReference>
<protein>
    <submittedName>
        <fullName evidence="11">Unannotated protein</fullName>
    </submittedName>
</protein>
<feature type="transmembrane region" description="Helical" evidence="9">
    <location>
        <begin position="112"/>
        <end position="133"/>
    </location>
</feature>
<dbReference type="Gene3D" id="1.10.3720.10">
    <property type="entry name" value="MetI-like"/>
    <property type="match status" value="1"/>
</dbReference>
<keyword evidence="7 9" id="KW-1133">Transmembrane helix</keyword>
<accession>A0A6J7ETD0</accession>
<sequence>MALALDDLKSKKQIADRTFRGMTIAGGVTIVLILGLIAWTIASKSSLAFRTEGLSFFTERRWAPASNVYGALSFIFGTSVTALIAVVLAVPVSLGIALFTTQVAPSWLKRPIVAMTDLVAVVPSVVFGLWGIIFLAPKLVPVFTTVSGWFHGVPILGRIFGPASAGRTFMTAGLILAIMITPIITSISREVIETCPPTDRDGALALGATRWEMITGAVLTHSAGGIVGAVMLGLGRAMGETIAAALVIGSSPAITANLFSSGDSLPSVIAFEWGEATSDAKRSALIAMGLTLFVMTLIVNFAATYVVNRAMKRMRGES</sequence>
<evidence type="ECO:0000256" key="8">
    <source>
        <dbReference type="ARBA" id="ARBA00023136"/>
    </source>
</evidence>
<comment type="subcellular location">
    <subcellularLocation>
        <location evidence="1">Cell membrane</location>
        <topology evidence="1">Multi-pass membrane protein</topology>
    </subcellularLocation>
</comment>
<dbReference type="GO" id="GO:0005886">
    <property type="term" value="C:plasma membrane"/>
    <property type="evidence" value="ECO:0007669"/>
    <property type="project" value="UniProtKB-SubCell"/>
</dbReference>
<proteinExistence type="inferred from homology"/>
<keyword evidence="3" id="KW-0813">Transport</keyword>
<feature type="transmembrane region" description="Helical" evidence="9">
    <location>
        <begin position="241"/>
        <end position="259"/>
    </location>
</feature>
<keyword evidence="5" id="KW-0592">Phosphate transport</keyword>
<keyword evidence="8 9" id="KW-0472">Membrane</keyword>
<gene>
    <name evidence="11" type="ORF">UFOPK3376_02370</name>
</gene>
<dbReference type="PROSITE" id="PS50928">
    <property type="entry name" value="ABC_TM1"/>
    <property type="match status" value="1"/>
</dbReference>
<evidence type="ECO:0000256" key="1">
    <source>
        <dbReference type="ARBA" id="ARBA00004651"/>
    </source>
</evidence>
<dbReference type="InterPro" id="IPR035906">
    <property type="entry name" value="MetI-like_sf"/>
</dbReference>
<evidence type="ECO:0000256" key="3">
    <source>
        <dbReference type="ARBA" id="ARBA00022448"/>
    </source>
</evidence>
<dbReference type="AlphaFoldDB" id="A0A6J7ETD0"/>
<reference evidence="11" key="1">
    <citation type="submission" date="2020-05" db="EMBL/GenBank/DDBJ databases">
        <authorList>
            <person name="Chiriac C."/>
            <person name="Salcher M."/>
            <person name="Ghai R."/>
            <person name="Kavagutti S V."/>
        </authorList>
    </citation>
    <scope>NUCLEOTIDE SEQUENCE</scope>
</reference>
<keyword evidence="4" id="KW-1003">Cell membrane</keyword>
<evidence type="ECO:0000256" key="4">
    <source>
        <dbReference type="ARBA" id="ARBA00022475"/>
    </source>
</evidence>
<evidence type="ECO:0000256" key="6">
    <source>
        <dbReference type="ARBA" id="ARBA00022692"/>
    </source>
</evidence>
<dbReference type="GO" id="GO:0006817">
    <property type="term" value="P:phosphate ion transport"/>
    <property type="evidence" value="ECO:0007669"/>
    <property type="project" value="UniProtKB-KW"/>
</dbReference>
<dbReference type="EMBL" id="CAFBLP010000073">
    <property type="protein sequence ID" value="CAB4886727.1"/>
    <property type="molecule type" value="Genomic_DNA"/>
</dbReference>
<dbReference type="SUPFAM" id="SSF161098">
    <property type="entry name" value="MetI-like"/>
    <property type="match status" value="1"/>
</dbReference>
<feature type="transmembrane region" description="Helical" evidence="9">
    <location>
        <begin position="74"/>
        <end position="100"/>
    </location>
</feature>
<feature type="transmembrane region" description="Helical" evidence="9">
    <location>
        <begin position="21"/>
        <end position="42"/>
    </location>
</feature>
<evidence type="ECO:0000256" key="5">
    <source>
        <dbReference type="ARBA" id="ARBA00022592"/>
    </source>
</evidence>
<feature type="transmembrane region" description="Helical" evidence="9">
    <location>
        <begin position="139"/>
        <end position="157"/>
    </location>
</feature>
<dbReference type="InterPro" id="IPR051124">
    <property type="entry name" value="Phosphate_Transport_Permease"/>
</dbReference>
<dbReference type="InterPro" id="IPR000515">
    <property type="entry name" value="MetI-like"/>
</dbReference>
<dbReference type="InterPro" id="IPR011864">
    <property type="entry name" value="Phosphate_PstC"/>
</dbReference>
<dbReference type="PANTHER" id="PTHR30425:SF1">
    <property type="entry name" value="PHOSPHATE TRANSPORT SYSTEM PERMEASE PROTEIN PSTC"/>
    <property type="match status" value="1"/>
</dbReference>
<keyword evidence="6 9" id="KW-0812">Transmembrane</keyword>
<organism evidence="11">
    <name type="scientific">freshwater metagenome</name>
    <dbReference type="NCBI Taxonomy" id="449393"/>
    <lineage>
        <taxon>unclassified sequences</taxon>
        <taxon>metagenomes</taxon>
        <taxon>ecological metagenomes</taxon>
    </lineage>
</organism>
<dbReference type="CDD" id="cd06261">
    <property type="entry name" value="TM_PBP2"/>
    <property type="match status" value="1"/>
</dbReference>
<dbReference type="Pfam" id="PF00528">
    <property type="entry name" value="BPD_transp_1"/>
    <property type="match status" value="1"/>
</dbReference>
<evidence type="ECO:0000256" key="2">
    <source>
        <dbReference type="ARBA" id="ARBA00007069"/>
    </source>
</evidence>
<evidence type="ECO:0000259" key="10">
    <source>
        <dbReference type="PROSITE" id="PS50928"/>
    </source>
</evidence>
<comment type="similarity">
    <text evidence="2">Belongs to the binding-protein-dependent transport system permease family. CysTW subfamily.</text>
</comment>
<evidence type="ECO:0000256" key="7">
    <source>
        <dbReference type="ARBA" id="ARBA00022989"/>
    </source>
</evidence>
<name>A0A6J7ETD0_9ZZZZ</name>
<feature type="domain" description="ABC transmembrane type-1" evidence="10">
    <location>
        <begin position="75"/>
        <end position="303"/>
    </location>
</feature>
<feature type="transmembrane region" description="Helical" evidence="9">
    <location>
        <begin position="284"/>
        <end position="307"/>
    </location>
</feature>
<evidence type="ECO:0000313" key="11">
    <source>
        <dbReference type="EMBL" id="CAB4886727.1"/>
    </source>
</evidence>
<feature type="transmembrane region" description="Helical" evidence="9">
    <location>
        <begin position="169"/>
        <end position="187"/>
    </location>
</feature>
<feature type="transmembrane region" description="Helical" evidence="9">
    <location>
        <begin position="213"/>
        <end position="234"/>
    </location>
</feature>
<dbReference type="PANTHER" id="PTHR30425">
    <property type="entry name" value="PHOSPHATE TRANSPORT SYSTEM PERMEASE PROTEIN PST"/>
    <property type="match status" value="1"/>
</dbReference>
<dbReference type="NCBIfam" id="TIGR02138">
    <property type="entry name" value="phosphate_pstC"/>
    <property type="match status" value="1"/>
</dbReference>